<evidence type="ECO:0000313" key="2">
    <source>
        <dbReference type="Proteomes" id="UP000186549"/>
    </source>
</evidence>
<dbReference type="EMBL" id="MNQU01000167">
    <property type="protein sequence ID" value="OKZ35516.1"/>
    <property type="molecule type" value="Genomic_DNA"/>
</dbReference>
<evidence type="ECO:0000313" key="1">
    <source>
        <dbReference type="EMBL" id="OKZ35516.1"/>
    </source>
</evidence>
<dbReference type="Pfam" id="PF12964">
    <property type="entry name" value="DUF3853"/>
    <property type="match status" value="1"/>
</dbReference>
<comment type="caution">
    <text evidence="1">The sequence shown here is derived from an EMBL/GenBank/DDBJ whole genome shotgun (WGS) entry which is preliminary data.</text>
</comment>
<dbReference type="InterPro" id="IPR024363">
    <property type="entry name" value="DUF3853"/>
</dbReference>
<dbReference type="AlphaFoldDB" id="A0A1Q6I9I0"/>
<gene>
    <name evidence="1" type="ORF">BHV79_06460</name>
</gene>
<reference evidence="1 2" key="1">
    <citation type="journal article" date="2016" name="Nat. Biotechnol.">
        <title>Measurement of bacterial replication rates in microbial communities.</title>
        <authorList>
            <person name="Brown C.T."/>
            <person name="Olm M.R."/>
            <person name="Thomas B.C."/>
            <person name="Banfield J.F."/>
        </authorList>
    </citation>
    <scope>NUCLEOTIDE SEQUENCE [LARGE SCALE GENOMIC DNA]</scope>
    <source>
        <strain evidence="1">45_41</strain>
    </source>
</reference>
<accession>A0A1Q6I9I0</accession>
<evidence type="ECO:0008006" key="3">
    <source>
        <dbReference type="Google" id="ProtNLM"/>
    </source>
</evidence>
<name>A0A1Q6I9I0_BACUN</name>
<protein>
    <recommendedName>
        <fullName evidence="3">DUF3853 family protein</fullName>
    </recommendedName>
</protein>
<sequence length="91" mass="10141">MTDDTRLIDLTVGELKELFGSLIPKNEIVAPAKTGQNLVYGIKGIMDLFHCSETTAYRLKSGIIKKAVRQVGRMIVVDADMALSLFTEKRR</sequence>
<dbReference type="Proteomes" id="UP000186549">
    <property type="component" value="Unassembled WGS sequence"/>
</dbReference>
<proteinExistence type="predicted"/>
<organism evidence="1 2">
    <name type="scientific">Bacteroides uniformis</name>
    <dbReference type="NCBI Taxonomy" id="820"/>
    <lineage>
        <taxon>Bacteria</taxon>
        <taxon>Pseudomonadati</taxon>
        <taxon>Bacteroidota</taxon>
        <taxon>Bacteroidia</taxon>
        <taxon>Bacteroidales</taxon>
        <taxon>Bacteroidaceae</taxon>
        <taxon>Bacteroides</taxon>
    </lineage>
</organism>